<proteinExistence type="predicted"/>
<protein>
    <submittedName>
        <fullName evidence="2">Putative membrane protein YtpI</fullName>
    </submittedName>
</protein>
<dbReference type="OrthoDB" id="2453019at2"/>
<organism evidence="2 3">
    <name type="scientific">Oceanobacillus sojae</name>
    <dbReference type="NCBI Taxonomy" id="582851"/>
    <lineage>
        <taxon>Bacteria</taxon>
        <taxon>Bacillati</taxon>
        <taxon>Bacillota</taxon>
        <taxon>Bacilli</taxon>
        <taxon>Bacillales</taxon>
        <taxon>Bacillaceae</taxon>
        <taxon>Oceanobacillus</taxon>
    </lineage>
</organism>
<reference evidence="2 3" key="1">
    <citation type="submission" date="2019-07" db="EMBL/GenBank/DDBJ databases">
        <title>Whole genome shotgun sequence of Oceanobacillus sojae NBRC 105379.</title>
        <authorList>
            <person name="Hosoyama A."/>
            <person name="Uohara A."/>
            <person name="Ohji S."/>
            <person name="Ichikawa N."/>
        </authorList>
    </citation>
    <scope>NUCLEOTIDE SEQUENCE [LARGE SCALE GENOMIC DNA]</scope>
    <source>
        <strain evidence="2 3">NBRC 105379</strain>
    </source>
</reference>
<keyword evidence="3" id="KW-1185">Reference proteome</keyword>
<feature type="transmembrane region" description="Helical" evidence="1">
    <location>
        <begin position="6"/>
        <end position="22"/>
    </location>
</feature>
<dbReference type="Proteomes" id="UP000321558">
    <property type="component" value="Unassembled WGS sequence"/>
</dbReference>
<accession>A0A511ZL03</accession>
<dbReference type="Pfam" id="PF14007">
    <property type="entry name" value="YtpI"/>
    <property type="match status" value="1"/>
</dbReference>
<dbReference type="RefSeq" id="WP_147211028.1">
    <property type="nucleotide sequence ID" value="NZ_BJYM01000011.1"/>
</dbReference>
<evidence type="ECO:0000313" key="3">
    <source>
        <dbReference type="Proteomes" id="UP000321558"/>
    </source>
</evidence>
<comment type="caution">
    <text evidence="2">The sequence shown here is derived from an EMBL/GenBank/DDBJ whole genome shotgun (WGS) entry which is preliminary data.</text>
</comment>
<sequence length="97" mass="11540">MVIFPIIIIVSVVFYIYYKVSILKEKSTLTQKYYNGRSKSCLGAFMMAFAINQYTLYLTQLSLFIGLVIFILGLMQFIRGFKEARHYQKEWRRLHPQ</sequence>
<name>A0A511ZL03_9BACI</name>
<keyword evidence="1" id="KW-0472">Membrane</keyword>
<dbReference type="EMBL" id="BJYM01000011">
    <property type="protein sequence ID" value="GEN88089.1"/>
    <property type="molecule type" value="Genomic_DNA"/>
</dbReference>
<keyword evidence="1" id="KW-1133">Transmembrane helix</keyword>
<dbReference type="AlphaFoldDB" id="A0A511ZL03"/>
<evidence type="ECO:0000256" key="1">
    <source>
        <dbReference type="SAM" id="Phobius"/>
    </source>
</evidence>
<dbReference type="STRING" id="582851.GCA_900162665_00200"/>
<evidence type="ECO:0000313" key="2">
    <source>
        <dbReference type="EMBL" id="GEN88089.1"/>
    </source>
</evidence>
<keyword evidence="1" id="KW-0812">Transmembrane</keyword>
<dbReference type="InterPro" id="IPR025618">
    <property type="entry name" value="YtpI"/>
</dbReference>
<feature type="transmembrane region" description="Helical" evidence="1">
    <location>
        <begin position="57"/>
        <end position="78"/>
    </location>
</feature>
<gene>
    <name evidence="2" type="primary">ytpI</name>
    <name evidence="2" type="ORF">OSO01_28280</name>
</gene>